<evidence type="ECO:0000313" key="1">
    <source>
        <dbReference type="EMBL" id="EEB34651.1"/>
    </source>
</evidence>
<proteinExistence type="predicted"/>
<name>B6WR44_9BACT</name>
<reference evidence="1 2" key="1">
    <citation type="submission" date="2008-10" db="EMBL/GenBank/DDBJ databases">
        <title>Draft genome sequence of Desulvovibrio piger (ATCC 29098).</title>
        <authorList>
            <person name="Sudarsanam P."/>
            <person name="Ley R."/>
            <person name="Guruge J."/>
            <person name="Turnbaugh P.J."/>
            <person name="Mahowald M."/>
            <person name="Liep D."/>
            <person name="Gordon J."/>
        </authorList>
    </citation>
    <scope>NUCLEOTIDE SEQUENCE [LARGE SCALE GENOMIC DNA]</scope>
    <source>
        <strain evidence="1 2">ATCC 29098</strain>
    </source>
</reference>
<gene>
    <name evidence="1" type="ORF">DESPIG_00524</name>
</gene>
<comment type="caution">
    <text evidence="1">The sequence shown here is derived from an EMBL/GenBank/DDBJ whole genome shotgun (WGS) entry which is preliminary data.</text>
</comment>
<dbReference type="HOGENOM" id="CLU_3269095_0_0_7"/>
<dbReference type="EMBL" id="ABXU01000021">
    <property type="protein sequence ID" value="EEB34651.1"/>
    <property type="molecule type" value="Genomic_DNA"/>
</dbReference>
<dbReference type="Proteomes" id="UP000003676">
    <property type="component" value="Unassembled WGS sequence"/>
</dbReference>
<accession>B6WR44</accession>
<dbReference type="AlphaFoldDB" id="B6WR44"/>
<protein>
    <submittedName>
        <fullName evidence="1">Uncharacterized protein</fullName>
    </submittedName>
</protein>
<sequence length="41" mass="4726">MGEALCLPLFFWCAGKVFSFSRKGNFVEWQGKTVDYLCMKS</sequence>
<reference evidence="1 2" key="2">
    <citation type="submission" date="2008-10" db="EMBL/GenBank/DDBJ databases">
        <authorList>
            <person name="Fulton L."/>
            <person name="Clifton S."/>
            <person name="Fulton B."/>
            <person name="Xu J."/>
            <person name="Minx P."/>
            <person name="Pepin K.H."/>
            <person name="Johnson M."/>
            <person name="Bhonagiri V."/>
            <person name="Nash W.E."/>
            <person name="Mardis E.R."/>
            <person name="Wilson R.K."/>
        </authorList>
    </citation>
    <scope>NUCLEOTIDE SEQUENCE [LARGE SCALE GENOMIC DNA]</scope>
    <source>
        <strain evidence="1 2">ATCC 29098</strain>
    </source>
</reference>
<organism evidence="1 2">
    <name type="scientific">Desulfovibrio piger ATCC 29098</name>
    <dbReference type="NCBI Taxonomy" id="411464"/>
    <lineage>
        <taxon>Bacteria</taxon>
        <taxon>Pseudomonadati</taxon>
        <taxon>Thermodesulfobacteriota</taxon>
        <taxon>Desulfovibrionia</taxon>
        <taxon>Desulfovibrionales</taxon>
        <taxon>Desulfovibrionaceae</taxon>
        <taxon>Desulfovibrio</taxon>
    </lineage>
</organism>
<evidence type="ECO:0000313" key="2">
    <source>
        <dbReference type="Proteomes" id="UP000003676"/>
    </source>
</evidence>